<protein>
    <submittedName>
        <fullName evidence="2">Uncharacterized protein</fullName>
    </submittedName>
</protein>
<keyword evidence="1" id="KW-0812">Transmembrane</keyword>
<feature type="transmembrane region" description="Helical" evidence="1">
    <location>
        <begin position="38"/>
        <end position="65"/>
    </location>
</feature>
<comment type="caution">
    <text evidence="2">The sequence shown here is derived from an EMBL/GenBank/DDBJ whole genome shotgun (WGS) entry which is preliminary data.</text>
</comment>
<sequence length="79" mass="8768">MMKLLIQKLLRQPTSLYLGRCEEARKNSSGFMDFLNKIIILLLGTIGCSIILGVTIVVPISMILVGDEENNFGVNNLED</sequence>
<gene>
    <name evidence="2" type="ORF">CEXT_74931</name>
</gene>
<dbReference type="EMBL" id="BPLR01009026">
    <property type="protein sequence ID" value="GIY29157.1"/>
    <property type="molecule type" value="Genomic_DNA"/>
</dbReference>
<organism evidence="2 3">
    <name type="scientific">Caerostris extrusa</name>
    <name type="common">Bark spider</name>
    <name type="synonym">Caerostris bankana</name>
    <dbReference type="NCBI Taxonomy" id="172846"/>
    <lineage>
        <taxon>Eukaryota</taxon>
        <taxon>Metazoa</taxon>
        <taxon>Ecdysozoa</taxon>
        <taxon>Arthropoda</taxon>
        <taxon>Chelicerata</taxon>
        <taxon>Arachnida</taxon>
        <taxon>Araneae</taxon>
        <taxon>Araneomorphae</taxon>
        <taxon>Entelegynae</taxon>
        <taxon>Araneoidea</taxon>
        <taxon>Araneidae</taxon>
        <taxon>Caerostris</taxon>
    </lineage>
</organism>
<reference evidence="2 3" key="1">
    <citation type="submission" date="2021-06" db="EMBL/GenBank/DDBJ databases">
        <title>Caerostris extrusa draft genome.</title>
        <authorList>
            <person name="Kono N."/>
            <person name="Arakawa K."/>
        </authorList>
    </citation>
    <scope>NUCLEOTIDE SEQUENCE [LARGE SCALE GENOMIC DNA]</scope>
</reference>
<evidence type="ECO:0000256" key="1">
    <source>
        <dbReference type="SAM" id="Phobius"/>
    </source>
</evidence>
<proteinExistence type="predicted"/>
<evidence type="ECO:0000313" key="3">
    <source>
        <dbReference type="Proteomes" id="UP001054945"/>
    </source>
</evidence>
<accession>A0AAV4S9Y2</accession>
<dbReference type="AlphaFoldDB" id="A0AAV4S9Y2"/>
<dbReference type="Proteomes" id="UP001054945">
    <property type="component" value="Unassembled WGS sequence"/>
</dbReference>
<keyword evidence="1" id="KW-0472">Membrane</keyword>
<name>A0AAV4S9Y2_CAEEX</name>
<keyword evidence="3" id="KW-1185">Reference proteome</keyword>
<evidence type="ECO:0000313" key="2">
    <source>
        <dbReference type="EMBL" id="GIY29157.1"/>
    </source>
</evidence>
<keyword evidence="1" id="KW-1133">Transmembrane helix</keyword>